<keyword evidence="2" id="KW-1185">Reference proteome</keyword>
<organism evidence="3">
    <name type="scientific">Thrips palmi</name>
    <name type="common">Melon thrips</name>
    <dbReference type="NCBI Taxonomy" id="161013"/>
    <lineage>
        <taxon>Eukaryota</taxon>
        <taxon>Metazoa</taxon>
        <taxon>Ecdysozoa</taxon>
        <taxon>Arthropoda</taxon>
        <taxon>Hexapoda</taxon>
        <taxon>Insecta</taxon>
        <taxon>Pterygota</taxon>
        <taxon>Neoptera</taxon>
        <taxon>Paraneoptera</taxon>
        <taxon>Thysanoptera</taxon>
        <taxon>Terebrantia</taxon>
        <taxon>Thripoidea</taxon>
        <taxon>Thripidae</taxon>
        <taxon>Thrips</taxon>
    </lineage>
</organism>
<reference evidence="3" key="1">
    <citation type="submission" date="2025-08" db="UniProtKB">
        <authorList>
            <consortium name="RefSeq"/>
        </authorList>
    </citation>
    <scope>IDENTIFICATION</scope>
    <source>
        <tissue evidence="3">Total insect</tissue>
    </source>
</reference>
<sequence length="437" mass="48416">MPADGLSALLDVAQQALVRVAADEGFNDPQFEVESGSGARDGFTSTLSRIIVREKDGSKELSLICKTSLDAFGGLMSWLFTTECYMYSTVLPALEDVATLEEPLPWPKCYHAFSDGDKPPYCMVLGDLRPDGFATCPRRDALDAAQCKQVLRQIGRFHGAGLALKHLRPEAFQSMRQWRHIAGNTYDTPEMRTLMAPFQAAIAKCKISEQLAERFPSGDTLAALDKIFSMYAEDLLSVMCPGAEEGSTIIHSDCHTMNVLFQYSGDSVTGCRLIDFQTARYGCPALDLSTMIVATTERATREKHWTDLMQGYHQQLQDTLRAAGVKEPDDVYSWQLFQANLRSAAPYSLVCATISLSIFYGDKRDEHLDRVKEAIEDMNKTDKEVPEVSISLSAAGLQRLGDLIEDLVSYGLMPSVADVEAAANRCAQFRKRQSQKQ</sequence>
<proteinExistence type="predicted"/>
<dbReference type="InParanoid" id="A0A6P8XWH8"/>
<gene>
    <name evidence="3" type="primary">LOC117639633</name>
</gene>
<dbReference type="Proteomes" id="UP000515158">
    <property type="component" value="Unplaced"/>
</dbReference>
<protein>
    <submittedName>
        <fullName evidence="3">Uncharacterized protein LOC117639633 isoform X1</fullName>
    </submittedName>
</protein>
<dbReference type="AlphaFoldDB" id="A0A6P8XWH8"/>
<feature type="domain" description="CHK kinase-like" evidence="1">
    <location>
        <begin position="123"/>
        <end position="322"/>
    </location>
</feature>
<dbReference type="KEGG" id="tpal:117639633"/>
<dbReference type="InterPro" id="IPR011009">
    <property type="entry name" value="Kinase-like_dom_sf"/>
</dbReference>
<dbReference type="PANTHER" id="PTHR11012">
    <property type="entry name" value="PROTEIN KINASE-LIKE DOMAIN-CONTAINING"/>
    <property type="match status" value="1"/>
</dbReference>
<dbReference type="Pfam" id="PF02958">
    <property type="entry name" value="EcKL"/>
    <property type="match status" value="1"/>
</dbReference>
<dbReference type="FunCoup" id="A0A6P8XWH8">
    <property type="interactions" value="13"/>
</dbReference>
<evidence type="ECO:0000259" key="1">
    <source>
        <dbReference type="SMART" id="SM00587"/>
    </source>
</evidence>
<evidence type="ECO:0000313" key="2">
    <source>
        <dbReference type="Proteomes" id="UP000515158"/>
    </source>
</evidence>
<dbReference type="Gene3D" id="3.90.1200.10">
    <property type="match status" value="1"/>
</dbReference>
<dbReference type="SUPFAM" id="SSF56112">
    <property type="entry name" value="Protein kinase-like (PK-like)"/>
    <property type="match status" value="1"/>
</dbReference>
<dbReference type="OrthoDB" id="191037at2759"/>
<dbReference type="RefSeq" id="XP_034231378.1">
    <property type="nucleotide sequence ID" value="XM_034375487.1"/>
</dbReference>
<accession>A0A6P8XWH8</accession>
<evidence type="ECO:0000313" key="3">
    <source>
        <dbReference type="RefSeq" id="XP_034231378.1"/>
    </source>
</evidence>
<name>A0A6P8XWH8_THRPL</name>
<dbReference type="PANTHER" id="PTHR11012:SF30">
    <property type="entry name" value="PROTEIN KINASE-LIKE DOMAIN-CONTAINING"/>
    <property type="match status" value="1"/>
</dbReference>
<dbReference type="InterPro" id="IPR015897">
    <property type="entry name" value="CHK_kinase-like"/>
</dbReference>
<dbReference type="GeneID" id="117639633"/>
<dbReference type="SMART" id="SM00587">
    <property type="entry name" value="CHK"/>
    <property type="match status" value="1"/>
</dbReference>
<dbReference type="InterPro" id="IPR004119">
    <property type="entry name" value="EcKL"/>
</dbReference>